<reference evidence="1" key="1">
    <citation type="submission" date="2024-03" db="EMBL/GenBank/DDBJ databases">
        <title>Eukaryotic viruses encode the ribosomal protein eL40.</title>
        <authorList>
            <person name="Thomy J."/>
            <person name="Schvarcz C.R."/>
            <person name="McBeain K.A."/>
            <person name="Edwards K.F."/>
            <person name="Steward G.F."/>
        </authorList>
    </citation>
    <scope>NUCLEOTIDE SEQUENCE</scope>
    <source>
        <strain evidence="1">FloV-SA2</strain>
    </source>
</reference>
<accession>A0AB39JFJ3</accession>
<organism evidence="1">
    <name type="scientific">Florenciella sp. virus SA2</name>
    <dbReference type="NCBI Taxonomy" id="3240092"/>
    <lineage>
        <taxon>Viruses</taxon>
    </lineage>
</organism>
<protein>
    <submittedName>
        <fullName evidence="1">Uncharacterized protein</fullName>
    </submittedName>
</protein>
<evidence type="ECO:0000313" key="1">
    <source>
        <dbReference type="EMBL" id="XDO02156.1"/>
    </source>
</evidence>
<proteinExistence type="predicted"/>
<dbReference type="EMBL" id="PP542043">
    <property type="protein sequence ID" value="XDO02156.1"/>
    <property type="molecule type" value="Genomic_DNA"/>
</dbReference>
<sequence>MEDVADLLDFESYLEEDKIIYKFTYKKIEITELRMLKTIHKMKQMFKSLKSPKIKNITFLFVIKEFIIPANFSVFKSWSQVFYDNLDIITEKLNFTVVQVDNNKIINTFLWLFKKYYVPIKPLYISTSNTISQNYIHDEEYRKNNTQFEISNMK</sequence>
<gene>
    <name evidence="1" type="ORF">FloV-SA2_00338</name>
</gene>
<name>A0AB39JFJ3_9VIRU</name>